<keyword evidence="4 7" id="KW-0812">Transmembrane</keyword>
<protein>
    <submittedName>
        <fullName evidence="9">DedA family protein</fullName>
    </submittedName>
</protein>
<dbReference type="EMBL" id="JBHTKA010000001">
    <property type="protein sequence ID" value="MFD0999387.1"/>
    <property type="molecule type" value="Genomic_DNA"/>
</dbReference>
<evidence type="ECO:0000256" key="7">
    <source>
        <dbReference type="RuleBase" id="RU367016"/>
    </source>
</evidence>
<evidence type="ECO:0000259" key="8">
    <source>
        <dbReference type="Pfam" id="PF09335"/>
    </source>
</evidence>
<dbReference type="InterPro" id="IPR032818">
    <property type="entry name" value="DedA-like"/>
</dbReference>
<keyword evidence="5 7" id="KW-1133">Transmembrane helix</keyword>
<keyword evidence="3 7" id="KW-1003">Cell membrane</keyword>
<evidence type="ECO:0000256" key="1">
    <source>
        <dbReference type="ARBA" id="ARBA00004651"/>
    </source>
</evidence>
<dbReference type="InterPro" id="IPR032816">
    <property type="entry name" value="VTT_dom"/>
</dbReference>
<feature type="transmembrane region" description="Helical" evidence="7">
    <location>
        <begin position="117"/>
        <end position="138"/>
    </location>
</feature>
<dbReference type="Pfam" id="PF09335">
    <property type="entry name" value="VTT_dom"/>
    <property type="match status" value="1"/>
</dbReference>
<name>A0ABW3K302_9BACT</name>
<evidence type="ECO:0000256" key="2">
    <source>
        <dbReference type="ARBA" id="ARBA00010792"/>
    </source>
</evidence>
<evidence type="ECO:0000256" key="4">
    <source>
        <dbReference type="ARBA" id="ARBA00022692"/>
    </source>
</evidence>
<evidence type="ECO:0000256" key="6">
    <source>
        <dbReference type="ARBA" id="ARBA00023136"/>
    </source>
</evidence>
<evidence type="ECO:0000313" key="9">
    <source>
        <dbReference type="EMBL" id="MFD0999387.1"/>
    </source>
</evidence>
<comment type="caution">
    <text evidence="9">The sequence shown here is derived from an EMBL/GenBank/DDBJ whole genome shotgun (WGS) entry which is preliminary data.</text>
</comment>
<feature type="domain" description="VTT" evidence="8">
    <location>
        <begin position="42"/>
        <end position="169"/>
    </location>
</feature>
<feature type="transmembrane region" description="Helical" evidence="7">
    <location>
        <begin position="20"/>
        <end position="42"/>
    </location>
</feature>
<feature type="transmembrane region" description="Helical" evidence="7">
    <location>
        <begin position="150"/>
        <end position="172"/>
    </location>
</feature>
<sequence length="213" mass="24215">MISTAFLFIDLFNPEEIIKWGGLALLLFIIFAETGLFFGFFLPGDSLLFIAGILSDTEYLSINVWLLILLLVICAVAGTCVGYAFGRWAEKYLKRRKENFFYKKRYMDMAQDFYKRYGMMAFILGRFLPIVRTFVPILAGMVRIEFGKFFFFNVVGAAIWIVVMVISGHLLGNMFPSITEHLEIIVAGMVLLTAIPLIISWSRNRSVGKNGTN</sequence>
<evidence type="ECO:0000313" key="10">
    <source>
        <dbReference type="Proteomes" id="UP001597112"/>
    </source>
</evidence>
<dbReference type="PANTHER" id="PTHR30353">
    <property type="entry name" value="INNER MEMBRANE PROTEIN DEDA-RELATED"/>
    <property type="match status" value="1"/>
</dbReference>
<organism evidence="9 10">
    <name type="scientific">Ohtaekwangia kribbensis</name>
    <dbReference type="NCBI Taxonomy" id="688913"/>
    <lineage>
        <taxon>Bacteria</taxon>
        <taxon>Pseudomonadati</taxon>
        <taxon>Bacteroidota</taxon>
        <taxon>Cytophagia</taxon>
        <taxon>Cytophagales</taxon>
        <taxon>Fulvivirgaceae</taxon>
        <taxon>Ohtaekwangia</taxon>
    </lineage>
</organism>
<reference evidence="10" key="1">
    <citation type="journal article" date="2019" name="Int. J. Syst. Evol. Microbiol.">
        <title>The Global Catalogue of Microorganisms (GCM) 10K type strain sequencing project: providing services to taxonomists for standard genome sequencing and annotation.</title>
        <authorList>
            <consortium name="The Broad Institute Genomics Platform"/>
            <consortium name="The Broad Institute Genome Sequencing Center for Infectious Disease"/>
            <person name="Wu L."/>
            <person name="Ma J."/>
        </authorList>
    </citation>
    <scope>NUCLEOTIDE SEQUENCE [LARGE SCALE GENOMIC DNA]</scope>
    <source>
        <strain evidence="10">CCUG 58938</strain>
    </source>
</reference>
<feature type="transmembrane region" description="Helical" evidence="7">
    <location>
        <begin position="184"/>
        <end position="202"/>
    </location>
</feature>
<dbReference type="PANTHER" id="PTHR30353:SF0">
    <property type="entry name" value="TRANSMEMBRANE PROTEIN"/>
    <property type="match status" value="1"/>
</dbReference>
<keyword evidence="10" id="KW-1185">Reference proteome</keyword>
<comment type="subcellular location">
    <subcellularLocation>
        <location evidence="1 7">Cell membrane</location>
        <topology evidence="1 7">Multi-pass membrane protein</topology>
    </subcellularLocation>
</comment>
<dbReference type="RefSeq" id="WP_377577740.1">
    <property type="nucleotide sequence ID" value="NZ_JBHTKA010000001.1"/>
</dbReference>
<accession>A0ABW3K302</accession>
<evidence type="ECO:0000256" key="3">
    <source>
        <dbReference type="ARBA" id="ARBA00022475"/>
    </source>
</evidence>
<evidence type="ECO:0000256" key="5">
    <source>
        <dbReference type="ARBA" id="ARBA00022989"/>
    </source>
</evidence>
<keyword evidence="6 7" id="KW-0472">Membrane</keyword>
<dbReference type="Proteomes" id="UP001597112">
    <property type="component" value="Unassembled WGS sequence"/>
</dbReference>
<gene>
    <name evidence="9" type="ORF">ACFQ21_08715</name>
</gene>
<comment type="similarity">
    <text evidence="2 7">Belongs to the DedA family.</text>
</comment>
<feature type="transmembrane region" description="Helical" evidence="7">
    <location>
        <begin position="62"/>
        <end position="86"/>
    </location>
</feature>
<proteinExistence type="inferred from homology"/>